<evidence type="ECO:0000256" key="9">
    <source>
        <dbReference type="ARBA" id="ARBA00022840"/>
    </source>
</evidence>
<gene>
    <name evidence="14" type="ORF">DN745_16940</name>
</gene>
<dbReference type="InterPro" id="IPR001048">
    <property type="entry name" value="Asp/Glu/Uridylate_kinase"/>
</dbReference>
<dbReference type="Proteomes" id="UP000249799">
    <property type="component" value="Chromosome"/>
</dbReference>
<dbReference type="NCBIfam" id="NF003387">
    <property type="entry name" value="PRK04531.1-2"/>
    <property type="match status" value="1"/>
</dbReference>
<proteinExistence type="inferred from homology"/>
<evidence type="ECO:0000256" key="2">
    <source>
        <dbReference type="ARBA" id="ARBA00013065"/>
    </source>
</evidence>
<reference evidence="14 15" key="1">
    <citation type="submission" date="2018-06" db="EMBL/GenBank/DDBJ databases">
        <title>Lujinxingia sediminis gen. nov. sp. nov., a new facultative anaerobic member of the class Deltaproteobacteria, and proposal of Lujinxingaceae fam. nov.</title>
        <authorList>
            <person name="Guo L.-Y."/>
            <person name="Li C.-M."/>
            <person name="Wang S."/>
            <person name="Du Z.-J."/>
        </authorList>
    </citation>
    <scope>NUCLEOTIDE SEQUENCE [LARGE SCALE GENOMIC DNA]</scope>
    <source>
        <strain evidence="14 15">FA350</strain>
    </source>
</reference>
<evidence type="ECO:0000256" key="11">
    <source>
        <dbReference type="ARBA" id="ARBA00030639"/>
    </source>
</evidence>
<name>A0A2Z4FPH1_9DELT</name>
<dbReference type="Pfam" id="PF04768">
    <property type="entry name" value="NAT"/>
    <property type="match status" value="1"/>
</dbReference>
<dbReference type="Pfam" id="PF00696">
    <property type="entry name" value="AA_kinase"/>
    <property type="match status" value="1"/>
</dbReference>
<dbReference type="InterPro" id="IPR041734">
    <property type="entry name" value="NAGK-fArgBP"/>
</dbReference>
<keyword evidence="7" id="KW-0547">Nucleotide-binding</keyword>
<accession>A0A2Z4FPH1</accession>
<keyword evidence="5" id="KW-0028">Amino-acid biosynthesis</keyword>
<dbReference type="InterPro" id="IPR011242">
    <property type="entry name" value="ArgB_GNAT"/>
</dbReference>
<evidence type="ECO:0000256" key="4">
    <source>
        <dbReference type="ARBA" id="ARBA00022571"/>
    </source>
</evidence>
<dbReference type="GO" id="GO:0003991">
    <property type="term" value="F:acetylglutamate kinase activity"/>
    <property type="evidence" value="ECO:0007669"/>
    <property type="project" value="UniProtKB-EC"/>
</dbReference>
<dbReference type="EMBL" id="CP030032">
    <property type="protein sequence ID" value="AWV90917.1"/>
    <property type="molecule type" value="Genomic_DNA"/>
</dbReference>
<dbReference type="AlphaFoldDB" id="A0A2Z4FPH1"/>
<dbReference type="NCBIfam" id="NF003386">
    <property type="entry name" value="PRK04531.1-1"/>
    <property type="match status" value="1"/>
</dbReference>
<keyword evidence="4" id="KW-0055">Arginine biosynthesis</keyword>
<dbReference type="EC" id="2.7.2.8" evidence="2"/>
<protein>
    <recommendedName>
        <fullName evidence="3">Acetylglutamate kinase</fullName>
        <ecNumber evidence="2">2.7.2.8</ecNumber>
    </recommendedName>
    <alternativeName>
        <fullName evidence="10">N-acetyl-L-glutamate 5-phosphotransferase</fullName>
    </alternativeName>
    <alternativeName>
        <fullName evidence="11">NAG kinase</fullName>
    </alternativeName>
</protein>
<keyword evidence="15" id="KW-1185">Reference proteome</keyword>
<keyword evidence="8 14" id="KW-0418">Kinase</keyword>
<evidence type="ECO:0000256" key="13">
    <source>
        <dbReference type="ARBA" id="ARBA00061305"/>
    </source>
</evidence>
<keyword evidence="9" id="KW-0067">ATP-binding</keyword>
<keyword evidence="6 14" id="KW-0808">Transferase</keyword>
<dbReference type="FunFam" id="3.40.1160.10:FF:000046">
    <property type="entry name" value="N-acetylglutamate kinase / N-acetylglutamate synthase"/>
    <property type="match status" value="1"/>
</dbReference>
<dbReference type="CDD" id="cd04252">
    <property type="entry name" value="AAK_NAGK-fArgBP"/>
    <property type="match status" value="1"/>
</dbReference>
<dbReference type="GO" id="GO:0006526">
    <property type="term" value="P:L-arginine biosynthetic process"/>
    <property type="evidence" value="ECO:0007669"/>
    <property type="project" value="UniProtKB-UniPathway"/>
</dbReference>
<dbReference type="InterPro" id="IPR004662">
    <property type="entry name" value="AcgluKinase_fam"/>
</dbReference>
<dbReference type="PANTHER" id="PTHR23342">
    <property type="entry name" value="N-ACETYLGLUTAMATE SYNTHASE"/>
    <property type="match status" value="1"/>
</dbReference>
<evidence type="ECO:0000256" key="5">
    <source>
        <dbReference type="ARBA" id="ARBA00022605"/>
    </source>
</evidence>
<comment type="pathway">
    <text evidence="1">Amino-acid biosynthesis; L-arginine biosynthesis; N(2)-acetyl-L-ornithine from L-glutamate: step 2/4.</text>
</comment>
<evidence type="ECO:0000313" key="15">
    <source>
        <dbReference type="Proteomes" id="UP000249799"/>
    </source>
</evidence>
<evidence type="ECO:0000256" key="8">
    <source>
        <dbReference type="ARBA" id="ARBA00022777"/>
    </source>
</evidence>
<evidence type="ECO:0000256" key="10">
    <source>
        <dbReference type="ARBA" id="ARBA00030178"/>
    </source>
</evidence>
<dbReference type="UniPathway" id="UPA00068">
    <property type="reaction ID" value="UER00107"/>
</dbReference>
<evidence type="ECO:0000256" key="3">
    <source>
        <dbReference type="ARBA" id="ARBA00021197"/>
    </source>
</evidence>
<dbReference type="PROSITE" id="PS51731">
    <property type="entry name" value="GNAT_NAGS"/>
    <property type="match status" value="1"/>
</dbReference>
<dbReference type="RefSeq" id="WP_111336692.1">
    <property type="nucleotide sequence ID" value="NZ_CP030032.1"/>
</dbReference>
<dbReference type="PANTHER" id="PTHR23342:SF0">
    <property type="entry name" value="N-ACETYLGLUTAMATE SYNTHASE, MITOCHONDRIAL"/>
    <property type="match status" value="1"/>
</dbReference>
<dbReference type="GO" id="GO:0005737">
    <property type="term" value="C:cytoplasm"/>
    <property type="evidence" value="ECO:0007669"/>
    <property type="project" value="InterPro"/>
</dbReference>
<comment type="similarity">
    <text evidence="13">In the N-terminal section; belongs to the acetylglutamate kinase family. ArgB subfamily.</text>
</comment>
<dbReference type="GO" id="GO:0004042">
    <property type="term" value="F:L-glutamate N-acetyltransferase activity"/>
    <property type="evidence" value="ECO:0007669"/>
    <property type="project" value="TreeGrafter"/>
</dbReference>
<evidence type="ECO:0000256" key="12">
    <source>
        <dbReference type="ARBA" id="ARBA00048141"/>
    </source>
</evidence>
<dbReference type="OrthoDB" id="9803155at2"/>
<dbReference type="SUPFAM" id="SSF53633">
    <property type="entry name" value="Carbamate kinase-like"/>
    <property type="match status" value="1"/>
</dbReference>
<evidence type="ECO:0000313" key="14">
    <source>
        <dbReference type="EMBL" id="AWV90917.1"/>
    </source>
</evidence>
<dbReference type="NCBIfam" id="TIGR00761">
    <property type="entry name" value="argB"/>
    <property type="match status" value="1"/>
</dbReference>
<evidence type="ECO:0000256" key="7">
    <source>
        <dbReference type="ARBA" id="ARBA00022741"/>
    </source>
</evidence>
<evidence type="ECO:0000256" key="1">
    <source>
        <dbReference type="ARBA" id="ARBA00004828"/>
    </source>
</evidence>
<dbReference type="GO" id="GO:0005524">
    <property type="term" value="F:ATP binding"/>
    <property type="evidence" value="ECO:0007669"/>
    <property type="project" value="UniProtKB-KW"/>
</dbReference>
<dbReference type="PIRSF" id="PIRSF036441">
    <property type="entry name" value="NAGK_DUF619"/>
    <property type="match status" value="1"/>
</dbReference>
<dbReference type="Gene3D" id="3.40.1160.10">
    <property type="entry name" value="Acetylglutamate kinase-like"/>
    <property type="match status" value="1"/>
</dbReference>
<organism evidence="14 15">
    <name type="scientific">Bradymonas sediminis</name>
    <dbReference type="NCBI Taxonomy" id="1548548"/>
    <lineage>
        <taxon>Bacteria</taxon>
        <taxon>Deltaproteobacteria</taxon>
        <taxon>Bradymonadales</taxon>
        <taxon>Bradymonadaceae</taxon>
        <taxon>Bradymonas</taxon>
    </lineage>
</organism>
<dbReference type="Gene3D" id="3.40.630.30">
    <property type="match status" value="1"/>
</dbReference>
<comment type="catalytic activity">
    <reaction evidence="12">
        <text>N-acetyl-L-glutamate + ATP = N-acetyl-L-glutamyl 5-phosphate + ADP</text>
        <dbReference type="Rhea" id="RHEA:14629"/>
        <dbReference type="ChEBI" id="CHEBI:30616"/>
        <dbReference type="ChEBI" id="CHEBI:44337"/>
        <dbReference type="ChEBI" id="CHEBI:57936"/>
        <dbReference type="ChEBI" id="CHEBI:456216"/>
        <dbReference type="EC" id="2.7.2.8"/>
    </reaction>
</comment>
<dbReference type="InterPro" id="IPR036393">
    <property type="entry name" value="AceGlu_kinase-like_sf"/>
</dbReference>
<dbReference type="KEGG" id="bsed:DN745_16940"/>
<sequence length="442" mass="49582">MQKDTRHTIVRLLSNIGSRREVDQYLKRFSSVESTRFAVVKVGGTILRDDLDNLVSSLSFLYRVGLFPIVIHGGGAQLNAALEEAGVETKRIDGMRVTTPEVLEVARKVFQRENWRLVEALEAMGTRARPIPSGVFEARLLDEERLGLVGEISGVDLDPIRSSIRAGHLPILSSLGETPSGQILNINADVAANKLALDIEPYKIIFLTGTGGLLDNYGRIIPSVNLAEDYNFLMSQDWVEGGMRLKVEQIKGLLDELPLSSSVSMTVPEHLAKELFTHRGSGTLIRRGEGVVRYDGLDGLDRERTAELIASCFGRPLTEGYFDKKPFYRVYMSDSYRATAILTKENGIPYLDKIGVTDQAQGEGLGGSIWMRMKQENPKLFWRSRVENPINHWYFDEADGSYRDGRWVVFWYGLESFEEVKTCVDAALKMPETLVKQEDQDV</sequence>
<evidence type="ECO:0000256" key="6">
    <source>
        <dbReference type="ARBA" id="ARBA00022679"/>
    </source>
</evidence>
<dbReference type="InterPro" id="IPR006855">
    <property type="entry name" value="Vertebrate-like_GNAT_dom"/>
</dbReference>